<feature type="compositionally biased region" description="Basic and acidic residues" evidence="1">
    <location>
        <begin position="52"/>
        <end position="66"/>
    </location>
</feature>
<sequence length="66" mass="7489">MISLDEHPVAQDQSHGIKTTGTPGRASDMRVEDNPLEPDTVEVDWDPIATTEEQRQRTQRVMDHYG</sequence>
<keyword evidence="3" id="KW-1185">Reference proteome</keyword>
<feature type="compositionally biased region" description="Acidic residues" evidence="1">
    <location>
        <begin position="34"/>
        <end position="45"/>
    </location>
</feature>
<name>A0ABQ8N1X3_PYRGI</name>
<evidence type="ECO:0000313" key="2">
    <source>
        <dbReference type="EMBL" id="KAI6289651.1"/>
    </source>
</evidence>
<reference evidence="2" key="1">
    <citation type="submission" date="2021-01" db="EMBL/GenBank/DDBJ databases">
        <title>Deciphering the adaptive evolutionary patterns associated with biogeogrpahic diversity in the finger millet blast pathogen Magnaporthe oryzae in Eastern Africa.</title>
        <authorList>
            <person name="Onyema G."/>
            <person name="Shittu T.A."/>
            <person name="Dodsworth S."/>
            <person name="Devilliers S."/>
            <person name="Muthumeenakshi S."/>
            <person name="Sreenivasaprasad S."/>
        </authorList>
    </citation>
    <scope>NUCLEOTIDE SEQUENCE</scope>
    <source>
        <strain evidence="2">D15/s37</strain>
    </source>
</reference>
<feature type="compositionally biased region" description="Polar residues" evidence="1">
    <location>
        <begin position="11"/>
        <end position="22"/>
    </location>
</feature>
<accession>A0ABQ8N1X3</accession>
<protein>
    <submittedName>
        <fullName evidence="2">Uncharacterized protein</fullName>
    </submittedName>
</protein>
<proteinExistence type="predicted"/>
<dbReference type="Proteomes" id="UP001059893">
    <property type="component" value="Unassembled WGS sequence"/>
</dbReference>
<gene>
    <name evidence="2" type="ORF">MCOR33_011760</name>
</gene>
<organism evidence="2 3">
    <name type="scientific">Pyricularia grisea</name>
    <name type="common">Crabgrass-specific blast fungus</name>
    <name type="synonym">Magnaporthe grisea</name>
    <dbReference type="NCBI Taxonomy" id="148305"/>
    <lineage>
        <taxon>Eukaryota</taxon>
        <taxon>Fungi</taxon>
        <taxon>Dikarya</taxon>
        <taxon>Ascomycota</taxon>
        <taxon>Pezizomycotina</taxon>
        <taxon>Sordariomycetes</taxon>
        <taxon>Sordariomycetidae</taxon>
        <taxon>Magnaporthales</taxon>
        <taxon>Pyriculariaceae</taxon>
        <taxon>Pyricularia</taxon>
    </lineage>
</organism>
<evidence type="ECO:0000313" key="3">
    <source>
        <dbReference type="Proteomes" id="UP001059893"/>
    </source>
</evidence>
<feature type="region of interest" description="Disordered" evidence="1">
    <location>
        <begin position="1"/>
        <end position="66"/>
    </location>
</feature>
<evidence type="ECO:0000256" key="1">
    <source>
        <dbReference type="SAM" id="MobiDB-lite"/>
    </source>
</evidence>
<feature type="non-terminal residue" evidence="2">
    <location>
        <position position="66"/>
    </location>
</feature>
<dbReference type="EMBL" id="JABSND010000689">
    <property type="protein sequence ID" value="KAI6289651.1"/>
    <property type="molecule type" value="Genomic_DNA"/>
</dbReference>
<comment type="caution">
    <text evidence="2">The sequence shown here is derived from an EMBL/GenBank/DDBJ whole genome shotgun (WGS) entry which is preliminary data.</text>
</comment>